<evidence type="ECO:0000313" key="8">
    <source>
        <dbReference type="Proteomes" id="UP000759131"/>
    </source>
</evidence>
<keyword evidence="5" id="KW-0648">Protein biosynthesis</keyword>
<organism evidence="7">
    <name type="scientific">Medioppia subpectinata</name>
    <dbReference type="NCBI Taxonomy" id="1979941"/>
    <lineage>
        <taxon>Eukaryota</taxon>
        <taxon>Metazoa</taxon>
        <taxon>Ecdysozoa</taxon>
        <taxon>Arthropoda</taxon>
        <taxon>Chelicerata</taxon>
        <taxon>Arachnida</taxon>
        <taxon>Acari</taxon>
        <taxon>Acariformes</taxon>
        <taxon>Sarcoptiformes</taxon>
        <taxon>Oribatida</taxon>
        <taxon>Brachypylina</taxon>
        <taxon>Oppioidea</taxon>
        <taxon>Oppiidae</taxon>
        <taxon>Medioppia</taxon>
    </lineage>
</organism>
<protein>
    <submittedName>
        <fullName evidence="7">Uncharacterized protein</fullName>
    </submittedName>
</protein>
<keyword evidence="8" id="KW-1185">Reference proteome</keyword>
<sequence length="190" mass="21910">MDVEDRSAEESKDRIDSGTEKIQNTKLHYLNSKEIYHQKLKSLGLITFGKRYSIFCPVDQQACLDHDRREGEGVKPVETICYKLKYGGIIYLIRVKDPSTISSNPTIVAFKNAKWTSFTIEDKKYDELINLEGMELIDFEIPAKLKHDGDYDNPDWKGSTKDCIDALYASSDTKDKLYDSLDWIHKWGKS</sequence>
<accession>A0A7R9KFZ3</accession>
<evidence type="ECO:0000256" key="2">
    <source>
        <dbReference type="ARBA" id="ARBA00022598"/>
    </source>
</evidence>
<dbReference type="OrthoDB" id="10249672at2759"/>
<keyword evidence="2" id="KW-0436">Ligase</keyword>
<dbReference type="InterPro" id="IPR009008">
    <property type="entry name" value="Val/Leu/Ile-tRNA-synth_edit"/>
</dbReference>
<dbReference type="GO" id="GO:0005524">
    <property type="term" value="F:ATP binding"/>
    <property type="evidence" value="ECO:0007669"/>
    <property type="project" value="UniProtKB-KW"/>
</dbReference>
<dbReference type="AlphaFoldDB" id="A0A7R9KFZ3"/>
<keyword evidence="3" id="KW-0547">Nucleotide-binding</keyword>
<dbReference type="InterPro" id="IPR014729">
    <property type="entry name" value="Rossmann-like_a/b/a_fold"/>
</dbReference>
<dbReference type="Proteomes" id="UP000759131">
    <property type="component" value="Unassembled WGS sequence"/>
</dbReference>
<dbReference type="Gene3D" id="3.40.50.620">
    <property type="entry name" value="HUPs"/>
    <property type="match status" value="1"/>
</dbReference>
<dbReference type="PANTHER" id="PTHR45794:SF1">
    <property type="entry name" value="LEUCINE--TRNA LIGASE, CYTOPLASMIC"/>
    <property type="match status" value="1"/>
</dbReference>
<dbReference type="EMBL" id="CAJPIZ010000460">
    <property type="protein sequence ID" value="CAG2101494.1"/>
    <property type="molecule type" value="Genomic_DNA"/>
</dbReference>
<reference evidence="7" key="1">
    <citation type="submission" date="2020-11" db="EMBL/GenBank/DDBJ databases">
        <authorList>
            <person name="Tran Van P."/>
        </authorList>
    </citation>
    <scope>NUCLEOTIDE SEQUENCE</scope>
</reference>
<evidence type="ECO:0000256" key="1">
    <source>
        <dbReference type="ARBA" id="ARBA00005594"/>
    </source>
</evidence>
<dbReference type="GO" id="GO:0004823">
    <property type="term" value="F:leucine-tRNA ligase activity"/>
    <property type="evidence" value="ECO:0007669"/>
    <property type="project" value="InterPro"/>
</dbReference>
<dbReference type="GO" id="GO:0002161">
    <property type="term" value="F:aminoacyl-tRNA deacylase activity"/>
    <property type="evidence" value="ECO:0007669"/>
    <property type="project" value="InterPro"/>
</dbReference>
<dbReference type="InterPro" id="IPR004493">
    <property type="entry name" value="Leu-tRNA-synth_Ia_arc/euk"/>
</dbReference>
<keyword evidence="6" id="KW-0030">Aminoacyl-tRNA synthetase</keyword>
<name>A0A7R9KFZ3_9ACAR</name>
<dbReference type="EMBL" id="OC855035">
    <property type="protein sequence ID" value="CAD7621064.1"/>
    <property type="molecule type" value="Genomic_DNA"/>
</dbReference>
<evidence type="ECO:0000256" key="5">
    <source>
        <dbReference type="ARBA" id="ARBA00022917"/>
    </source>
</evidence>
<evidence type="ECO:0000256" key="3">
    <source>
        <dbReference type="ARBA" id="ARBA00022741"/>
    </source>
</evidence>
<keyword evidence="4" id="KW-0067">ATP-binding</keyword>
<dbReference type="PANTHER" id="PTHR45794">
    <property type="entry name" value="LEUCYL-TRNA SYNTHETASE"/>
    <property type="match status" value="1"/>
</dbReference>
<evidence type="ECO:0000256" key="4">
    <source>
        <dbReference type="ARBA" id="ARBA00022840"/>
    </source>
</evidence>
<dbReference type="GO" id="GO:0006429">
    <property type="term" value="P:leucyl-tRNA aminoacylation"/>
    <property type="evidence" value="ECO:0007669"/>
    <property type="project" value="InterPro"/>
</dbReference>
<evidence type="ECO:0000256" key="6">
    <source>
        <dbReference type="ARBA" id="ARBA00023146"/>
    </source>
</evidence>
<comment type="similarity">
    <text evidence="1">Belongs to the class-I aminoacyl-tRNA synthetase family.</text>
</comment>
<evidence type="ECO:0000313" key="7">
    <source>
        <dbReference type="EMBL" id="CAD7621064.1"/>
    </source>
</evidence>
<gene>
    <name evidence="7" type="ORF">OSB1V03_LOCUS1541</name>
</gene>
<dbReference type="Gene3D" id="3.90.740.10">
    <property type="entry name" value="Valyl/Leucyl/Isoleucyl-tRNA synthetase, editing domain"/>
    <property type="match status" value="1"/>
</dbReference>
<proteinExistence type="inferred from homology"/>